<sequence length="543" mass="60376">MSWVEVNFNLVRYSPVEQTHYFYDPNYPTAIQFLLSGRWEPWDVGWVRNNAKDPEVKRIAEDAETKLINDLSSGYRPWPPSGVDGVAGPSASHGHSASTGNTRLLAARVVPHDDTPGEPQSQNHALAHNHGSPNSVLPPHSRPYISPYQPSPITPTFSHESFSHYDNSQGRLTPGTSNGSPPAHFPQDVNGNEAPPSPIPTVYRETKVLLSLDGGGVRGLSQVLLVESLVNAICTRMGRRADPFQIFDLIGGSSTGGLLAIMLGRLRMRPHRAREAYVKLAKTKYYDQRNFCLSMDPHAVLYQNEEDDHENAIKDVVRGELGGSEDELFVDPRPDSTHVFVVSTKVDIGFNRPALIRSYPTRRISGPEIDPDMKVWEAMKATSAAPRYAAGGAVRRSVIAPGLVDYGTAKNNPVKDLVYECRKLYSFANDTQIIISIGAGMGADRSQELQEMANGVDIRNMEANAAADKFQDDFRPVIESGWMKYFRFNVPNLHDVPLEEWDQMDKMMEKTRAYLEDAEVGHQFYACVDAVAALLMGEPWKRN</sequence>
<protein>
    <submittedName>
        <fullName evidence="5">FabD/lysophospholipase-like protein</fullName>
    </submittedName>
</protein>
<dbReference type="GO" id="GO:0046486">
    <property type="term" value="P:glycerolipid metabolic process"/>
    <property type="evidence" value="ECO:0007669"/>
    <property type="project" value="UniProtKB-ARBA"/>
</dbReference>
<dbReference type="PROSITE" id="PS51635">
    <property type="entry name" value="PNPLA"/>
    <property type="match status" value="1"/>
</dbReference>
<accession>A0A9P4K8U5</accession>
<dbReference type="InterPro" id="IPR016035">
    <property type="entry name" value="Acyl_Trfase/lysoPLipase"/>
</dbReference>
<dbReference type="PANTHER" id="PTHR24185">
    <property type="entry name" value="CALCIUM-INDEPENDENT PHOSPHOLIPASE A2-GAMMA"/>
    <property type="match status" value="1"/>
</dbReference>
<evidence type="ECO:0000313" key="6">
    <source>
        <dbReference type="Proteomes" id="UP000800093"/>
    </source>
</evidence>
<keyword evidence="2" id="KW-0378">Hydrolase</keyword>
<feature type="short sequence motif" description="GXGXXG" evidence="2">
    <location>
        <begin position="214"/>
        <end position="219"/>
    </location>
</feature>
<proteinExistence type="predicted"/>
<keyword evidence="6" id="KW-1185">Reference proteome</keyword>
<keyword evidence="1 2" id="KW-0443">Lipid metabolism</keyword>
<dbReference type="InterPro" id="IPR002641">
    <property type="entry name" value="PNPLA_dom"/>
</dbReference>
<feature type="region of interest" description="Disordered" evidence="3">
    <location>
        <begin position="111"/>
        <end position="196"/>
    </location>
</feature>
<feature type="active site" description="Nucleophile" evidence="2">
    <location>
        <position position="254"/>
    </location>
</feature>
<comment type="caution">
    <text evidence="2">Lacks conserved residue(s) required for the propagation of feature annotation.</text>
</comment>
<keyword evidence="2" id="KW-0442">Lipid degradation</keyword>
<dbReference type="GO" id="GO:0019369">
    <property type="term" value="P:arachidonate metabolic process"/>
    <property type="evidence" value="ECO:0007669"/>
    <property type="project" value="TreeGrafter"/>
</dbReference>
<evidence type="ECO:0000256" key="2">
    <source>
        <dbReference type="PROSITE-ProRule" id="PRU01161"/>
    </source>
</evidence>
<gene>
    <name evidence="5" type="ORF">CC78DRAFT_533642</name>
</gene>
<feature type="compositionally biased region" description="Polar residues" evidence="3">
    <location>
        <begin position="154"/>
        <end position="180"/>
    </location>
</feature>
<dbReference type="Pfam" id="PF01734">
    <property type="entry name" value="Patatin"/>
    <property type="match status" value="1"/>
</dbReference>
<dbReference type="OrthoDB" id="1658288at2759"/>
<evidence type="ECO:0000256" key="3">
    <source>
        <dbReference type="SAM" id="MobiDB-lite"/>
    </source>
</evidence>
<dbReference type="EMBL" id="ML986621">
    <property type="protein sequence ID" value="KAF2263856.1"/>
    <property type="molecule type" value="Genomic_DNA"/>
</dbReference>
<feature type="active site" description="Proton acceptor" evidence="2">
    <location>
        <position position="405"/>
    </location>
</feature>
<comment type="caution">
    <text evidence="5">The sequence shown here is derived from an EMBL/GenBank/DDBJ whole genome shotgun (WGS) entry which is preliminary data.</text>
</comment>
<reference evidence="6" key="1">
    <citation type="journal article" date="2020" name="Stud. Mycol.">
        <title>101 Dothideomycetes genomes: A test case for predicting lifestyles and emergence of pathogens.</title>
        <authorList>
            <person name="Haridas S."/>
            <person name="Albert R."/>
            <person name="Binder M."/>
            <person name="Bloem J."/>
            <person name="LaButti K."/>
            <person name="Salamov A."/>
            <person name="Andreopoulos B."/>
            <person name="Baker S."/>
            <person name="Barry K."/>
            <person name="Bills G."/>
            <person name="Bluhm B."/>
            <person name="Cannon C."/>
            <person name="Castanera R."/>
            <person name="Culley D."/>
            <person name="Daum C."/>
            <person name="Ezra D."/>
            <person name="Gonzalez J."/>
            <person name="Henrissat B."/>
            <person name="Kuo A."/>
            <person name="Liang C."/>
            <person name="Lipzen A."/>
            <person name="Lutzoni F."/>
            <person name="Magnuson J."/>
            <person name="Mondo S."/>
            <person name="Nolan M."/>
            <person name="Ohm R."/>
            <person name="Pangilinan J."/>
            <person name="Park H.-J."/>
            <person name="Ramirez L."/>
            <person name="Alfaro M."/>
            <person name="Sun H."/>
            <person name="Tritt A."/>
            <person name="Yoshinaga Y."/>
            <person name="Zwiers L.-H."/>
            <person name="Turgeon B."/>
            <person name="Goodwin S."/>
            <person name="Spatafora J."/>
            <person name="Crous P."/>
            <person name="Grigoriev I."/>
        </authorList>
    </citation>
    <scope>NUCLEOTIDE SEQUENCE [LARGE SCALE GENOMIC DNA]</scope>
    <source>
        <strain evidence="6">CBS 304.66</strain>
    </source>
</reference>
<dbReference type="SUPFAM" id="SSF52151">
    <property type="entry name" value="FabD/lysophospholipase-like"/>
    <property type="match status" value="1"/>
</dbReference>
<organism evidence="5 6">
    <name type="scientific">Lojkania enalia</name>
    <dbReference type="NCBI Taxonomy" id="147567"/>
    <lineage>
        <taxon>Eukaryota</taxon>
        <taxon>Fungi</taxon>
        <taxon>Dikarya</taxon>
        <taxon>Ascomycota</taxon>
        <taxon>Pezizomycotina</taxon>
        <taxon>Dothideomycetes</taxon>
        <taxon>Pleosporomycetidae</taxon>
        <taxon>Pleosporales</taxon>
        <taxon>Pleosporales incertae sedis</taxon>
        <taxon>Lojkania</taxon>
    </lineage>
</organism>
<feature type="domain" description="PNPLA" evidence="4">
    <location>
        <begin position="210"/>
        <end position="418"/>
    </location>
</feature>
<evidence type="ECO:0000256" key="1">
    <source>
        <dbReference type="ARBA" id="ARBA00023098"/>
    </source>
</evidence>
<evidence type="ECO:0000259" key="4">
    <source>
        <dbReference type="PROSITE" id="PS51635"/>
    </source>
</evidence>
<dbReference type="AlphaFoldDB" id="A0A9P4K8U5"/>
<dbReference type="Proteomes" id="UP000800093">
    <property type="component" value="Unassembled WGS sequence"/>
</dbReference>
<feature type="compositionally biased region" description="Low complexity" evidence="3">
    <location>
        <begin position="86"/>
        <end position="98"/>
    </location>
</feature>
<dbReference type="GO" id="GO:0016020">
    <property type="term" value="C:membrane"/>
    <property type="evidence" value="ECO:0007669"/>
    <property type="project" value="TreeGrafter"/>
</dbReference>
<name>A0A9P4K8U5_9PLEO</name>
<dbReference type="GO" id="GO:0016042">
    <property type="term" value="P:lipid catabolic process"/>
    <property type="evidence" value="ECO:0007669"/>
    <property type="project" value="UniProtKB-UniRule"/>
</dbReference>
<dbReference type="GO" id="GO:0047499">
    <property type="term" value="F:calcium-independent phospholipase A2 activity"/>
    <property type="evidence" value="ECO:0007669"/>
    <property type="project" value="TreeGrafter"/>
</dbReference>
<evidence type="ECO:0000313" key="5">
    <source>
        <dbReference type="EMBL" id="KAF2263856.1"/>
    </source>
</evidence>
<dbReference type="Gene3D" id="3.40.1090.10">
    <property type="entry name" value="Cytosolic phospholipase A2 catalytic domain"/>
    <property type="match status" value="1"/>
</dbReference>
<feature type="short sequence motif" description="GXSXG" evidence="2">
    <location>
        <begin position="252"/>
        <end position="256"/>
    </location>
</feature>
<feature type="region of interest" description="Disordered" evidence="3">
    <location>
        <begin position="79"/>
        <end position="98"/>
    </location>
</feature>
<dbReference type="PANTHER" id="PTHR24185:SF4">
    <property type="entry name" value="SERINE HYDROLASE, PUTATIVE (AFU_ORTHOLOGUE AFUA_2G07870)-RELATED"/>
    <property type="match status" value="1"/>
</dbReference>